<dbReference type="GO" id="GO:0047617">
    <property type="term" value="F:fatty acyl-CoA hydrolase activity"/>
    <property type="evidence" value="ECO:0007669"/>
    <property type="project" value="TreeGrafter"/>
</dbReference>
<evidence type="ECO:0000313" key="3">
    <source>
        <dbReference type="EMBL" id="RUO66924.1"/>
    </source>
</evidence>
<comment type="caution">
    <text evidence="3">The sequence shown here is derived from an EMBL/GenBank/DDBJ whole genome shotgun (WGS) entry which is preliminary data.</text>
</comment>
<dbReference type="PANTHER" id="PTHR31793:SF27">
    <property type="entry name" value="NOVEL THIOESTERASE SUPERFAMILY DOMAIN AND SAPOSIN A-TYPE DOMAIN CONTAINING PROTEIN (0610012H03RIK)"/>
    <property type="match status" value="1"/>
</dbReference>
<name>A0A432YUB3_9GAMM</name>
<dbReference type="AlphaFoldDB" id="A0A432YUB3"/>
<dbReference type="Proteomes" id="UP000288361">
    <property type="component" value="Unassembled WGS sequence"/>
</dbReference>
<proteinExistence type="inferred from homology"/>
<dbReference type="RefSeq" id="WP_126752035.1">
    <property type="nucleotide sequence ID" value="NZ_JBHUMT010000013.1"/>
</dbReference>
<dbReference type="PANTHER" id="PTHR31793">
    <property type="entry name" value="4-HYDROXYBENZOYL-COA THIOESTERASE FAMILY MEMBER"/>
    <property type="match status" value="1"/>
</dbReference>
<dbReference type="SUPFAM" id="SSF54637">
    <property type="entry name" value="Thioesterase/thiol ester dehydrase-isomerase"/>
    <property type="match status" value="1"/>
</dbReference>
<organism evidence="3 4">
    <name type="scientific">Idiomarina piscisalsi</name>
    <dbReference type="NCBI Taxonomy" id="1096243"/>
    <lineage>
        <taxon>Bacteria</taxon>
        <taxon>Pseudomonadati</taxon>
        <taxon>Pseudomonadota</taxon>
        <taxon>Gammaproteobacteria</taxon>
        <taxon>Alteromonadales</taxon>
        <taxon>Idiomarinaceae</taxon>
        <taxon>Idiomarina</taxon>
    </lineage>
</organism>
<dbReference type="Gene3D" id="3.10.129.10">
    <property type="entry name" value="Hotdog Thioesterase"/>
    <property type="match status" value="1"/>
</dbReference>
<evidence type="ECO:0000256" key="1">
    <source>
        <dbReference type="ARBA" id="ARBA00005953"/>
    </source>
</evidence>
<dbReference type="CDD" id="cd00586">
    <property type="entry name" value="4HBT"/>
    <property type="match status" value="1"/>
</dbReference>
<dbReference type="InterPro" id="IPR029069">
    <property type="entry name" value="HotDog_dom_sf"/>
</dbReference>
<comment type="similarity">
    <text evidence="1">Belongs to the 4-hydroxybenzoyl-CoA thioesterase family.</text>
</comment>
<gene>
    <name evidence="3" type="ORF">CWI73_06540</name>
</gene>
<evidence type="ECO:0000313" key="4">
    <source>
        <dbReference type="Proteomes" id="UP000288361"/>
    </source>
</evidence>
<keyword evidence="2" id="KW-0378">Hydrolase</keyword>
<protein>
    <submittedName>
        <fullName evidence="3">Thioesterase</fullName>
    </submittedName>
</protein>
<dbReference type="Pfam" id="PF13279">
    <property type="entry name" value="4HBT_2"/>
    <property type="match status" value="1"/>
</dbReference>
<reference evidence="3 4" key="1">
    <citation type="journal article" date="2011" name="Front. Microbiol.">
        <title>Genomic signatures of strain selection and enhancement in Bacillus atrophaeus var. globigii, a historical biowarfare simulant.</title>
        <authorList>
            <person name="Gibbons H.S."/>
            <person name="Broomall S.M."/>
            <person name="McNew L.A."/>
            <person name="Daligault H."/>
            <person name="Chapman C."/>
            <person name="Bruce D."/>
            <person name="Karavis M."/>
            <person name="Krepps M."/>
            <person name="McGregor P.A."/>
            <person name="Hong C."/>
            <person name="Park K.H."/>
            <person name="Akmal A."/>
            <person name="Feldman A."/>
            <person name="Lin J.S."/>
            <person name="Chang W.E."/>
            <person name="Higgs B.W."/>
            <person name="Demirev P."/>
            <person name="Lindquist J."/>
            <person name="Liem A."/>
            <person name="Fochler E."/>
            <person name="Read T.D."/>
            <person name="Tapia R."/>
            <person name="Johnson S."/>
            <person name="Bishop-Lilly K.A."/>
            <person name="Detter C."/>
            <person name="Han C."/>
            <person name="Sozhamannan S."/>
            <person name="Rosenzweig C.N."/>
            <person name="Skowronski E.W."/>
        </authorList>
    </citation>
    <scope>NUCLEOTIDE SEQUENCE [LARGE SCALE GENOMIC DNA]</scope>
    <source>
        <strain evidence="3 4">TPS4-2</strain>
    </source>
</reference>
<evidence type="ECO:0000256" key="2">
    <source>
        <dbReference type="ARBA" id="ARBA00022801"/>
    </source>
</evidence>
<accession>A0A432YUB3</accession>
<dbReference type="InterPro" id="IPR050563">
    <property type="entry name" value="4-hydroxybenzoyl-CoA_TE"/>
</dbReference>
<sequence length="135" mass="15463">MLTEDFKVRFYETDALGHVNNTVIPGWIETGRLPIFEFFGEMSPETQSLIVARLEVDYLFPIYFGSPVTVNTYVTRMGGSSFDITTEVWQKDKLCAKGKSVLVYFDYQKECSVKLPQDIRDRLATITHPEHSLDA</sequence>
<dbReference type="EMBL" id="PIQA01000003">
    <property type="protein sequence ID" value="RUO66924.1"/>
    <property type="molecule type" value="Genomic_DNA"/>
</dbReference>